<evidence type="ECO:0000313" key="2">
    <source>
        <dbReference type="Proteomes" id="UP000655883"/>
    </source>
</evidence>
<protein>
    <submittedName>
        <fullName evidence="1">Uncharacterized protein</fullName>
    </submittedName>
</protein>
<reference evidence="1 2" key="1">
    <citation type="submission" date="2020-01" db="EMBL/GenBank/DDBJ databases">
        <title>Patterns of diversity and host range of bacteriophage communities associated with bean-nodulatin bacteria.</title>
        <authorList>
            <person name="Vann Cauwenberghe J."/>
            <person name="Santamaria R.I."/>
            <person name="Bustos P."/>
            <person name="Juarez S."/>
            <person name="Gonzalez V."/>
        </authorList>
    </citation>
    <scope>NUCLEOTIDE SEQUENCE [LARGE SCALE GENOMIC DNA]</scope>
    <source>
        <strain evidence="2">RHph</strain>
    </source>
</reference>
<dbReference type="EMBL" id="MN988525">
    <property type="protein sequence ID" value="QIG72668.1"/>
    <property type="molecule type" value="Genomic_DNA"/>
</dbReference>
<dbReference type="Proteomes" id="UP000655883">
    <property type="component" value="Segment"/>
</dbReference>
<keyword evidence="2" id="KW-1185">Reference proteome</keyword>
<evidence type="ECO:0000313" key="1">
    <source>
        <dbReference type="EMBL" id="QIG72668.1"/>
    </source>
</evidence>
<gene>
    <name evidence="1" type="ORF">EVB97_110</name>
</gene>
<sequence>MSVLLEIVGPPIGSKKSWLTLDLETEKIFGSFKWGSGEKNGRRWRPYACGIGHQSDNRLEIWVKSSFDESELMDWIAETLLVCGSNVRDVVFQNSRNRFDEMVCAGRFINARRPPTRLPGSWPILEIDPPMVWKKTPRTDRIEIPRNEVDGIGGSADLVRRGDLDPLRHCGRDVLENLWNLEDCPSLPPEWVDFWKSPFSAS</sequence>
<name>A0A7S5UYT3_9CAUD</name>
<accession>A0A7S5UYT3</accession>
<organism evidence="1 2">
    <name type="scientific">Rhizobium phage RHph_Y65</name>
    <dbReference type="NCBI Taxonomy" id="2509785"/>
    <lineage>
        <taxon>Viruses</taxon>
        <taxon>Duplodnaviria</taxon>
        <taxon>Heunggongvirae</taxon>
        <taxon>Uroviricota</taxon>
        <taxon>Caudoviricetes</taxon>
        <taxon>Kleczkowskaviridae</taxon>
        <taxon>Cuauhnahuacvirus</taxon>
        <taxon>Cuauhnahuacvirus Y65</taxon>
    </lineage>
</organism>
<proteinExistence type="predicted"/>